<feature type="compositionally biased region" description="Acidic residues" evidence="1">
    <location>
        <begin position="166"/>
        <end position="183"/>
    </location>
</feature>
<comment type="caution">
    <text evidence="2">The sequence shown here is derived from an EMBL/GenBank/DDBJ whole genome shotgun (WGS) entry which is preliminary data.</text>
</comment>
<proteinExistence type="predicted"/>
<protein>
    <submittedName>
        <fullName evidence="2">Uncharacterized protein</fullName>
    </submittedName>
</protein>
<dbReference type="EMBL" id="LAZR01026100">
    <property type="protein sequence ID" value="KKL69795.1"/>
    <property type="molecule type" value="Genomic_DNA"/>
</dbReference>
<feature type="region of interest" description="Disordered" evidence="1">
    <location>
        <begin position="137"/>
        <end position="197"/>
    </location>
</feature>
<gene>
    <name evidence="2" type="ORF">LCGC14_2111360</name>
</gene>
<accession>A0A0F9GK77</accession>
<feature type="compositionally biased region" description="Polar residues" evidence="1">
    <location>
        <begin position="143"/>
        <end position="153"/>
    </location>
</feature>
<evidence type="ECO:0000313" key="2">
    <source>
        <dbReference type="EMBL" id="KKL69795.1"/>
    </source>
</evidence>
<name>A0A0F9GK77_9ZZZZ</name>
<sequence>MPYITKKRQDALVQFRIDKRYLATGLRFLVEQKYPVRFMSDIVRTIFVQGVESLIKEGEVEFIETTEDAGRYLEHYINVNLNPSGRGITNLAKNLLEEGGPTYLLPNAKRKEEGDAELAARMKVKIEGMAEDLRQKKEGRVLTDTSPIVSTPEQVKRAKDLASGSEELEVESEEEFEEYEDGQIEALGELDSIPDKA</sequence>
<reference evidence="2" key="1">
    <citation type="journal article" date="2015" name="Nature">
        <title>Complex archaea that bridge the gap between prokaryotes and eukaryotes.</title>
        <authorList>
            <person name="Spang A."/>
            <person name="Saw J.H."/>
            <person name="Jorgensen S.L."/>
            <person name="Zaremba-Niedzwiedzka K."/>
            <person name="Martijn J."/>
            <person name="Lind A.E."/>
            <person name="van Eijk R."/>
            <person name="Schleper C."/>
            <person name="Guy L."/>
            <person name="Ettema T.J."/>
        </authorList>
    </citation>
    <scope>NUCLEOTIDE SEQUENCE</scope>
</reference>
<organism evidence="2">
    <name type="scientific">marine sediment metagenome</name>
    <dbReference type="NCBI Taxonomy" id="412755"/>
    <lineage>
        <taxon>unclassified sequences</taxon>
        <taxon>metagenomes</taxon>
        <taxon>ecological metagenomes</taxon>
    </lineage>
</organism>
<dbReference type="AlphaFoldDB" id="A0A0F9GK77"/>
<evidence type="ECO:0000256" key="1">
    <source>
        <dbReference type="SAM" id="MobiDB-lite"/>
    </source>
</evidence>